<evidence type="ECO:0000256" key="2">
    <source>
        <dbReference type="ARBA" id="ARBA00022448"/>
    </source>
</evidence>
<dbReference type="GO" id="GO:0015379">
    <property type="term" value="F:potassium:chloride symporter activity"/>
    <property type="evidence" value="ECO:0007669"/>
    <property type="project" value="InterPro"/>
</dbReference>
<evidence type="ECO:0000256" key="11">
    <source>
        <dbReference type="PIRSR" id="PIRSR006247-1"/>
    </source>
</evidence>
<feature type="binding site" evidence="11">
    <location>
        <position position="316"/>
    </location>
    <ligand>
        <name>K(+)</name>
        <dbReference type="ChEBI" id="CHEBI:29103"/>
    </ligand>
</feature>
<accession>A0A1G6W7K0</accession>
<keyword evidence="7 12" id="KW-1133">Transmembrane helix</keyword>
<dbReference type="InterPro" id="IPR004772">
    <property type="entry name" value="TrkH"/>
</dbReference>
<dbReference type="STRING" id="591205.SAMN05421538_10261"/>
<dbReference type="GO" id="GO:0046872">
    <property type="term" value="F:metal ion binding"/>
    <property type="evidence" value="ECO:0007669"/>
    <property type="project" value="UniProtKB-KW"/>
</dbReference>
<comment type="function">
    <text evidence="10">Low-affinity potassium transport system. Interacts with Trk system potassium uptake protein TrkA.</text>
</comment>
<name>A0A1G6W7K0_9RHOB</name>
<sequence>MIDIRPVAHTIGRISVALGAMMLFPAVIDYNAGDPNWIRMAQSSVLVVVLSWLVVAATASSRGNLTIEQSFLLTSGLWLVLPLIGAVPLMLGAPGLNFTDAFFESMSGLTTTGTTVIPKLDDLPPGTNMWRAILQWSGGLGIVVVAMVFLPVMKVGGMQFFRSEGFDTLGKVLPRAGQIAAEMTWIYLGITVICALLYVVTGMSAYDAVLHALTTCSTGGFSNYDASFGAFIGPAEWVATLFMILASLPFVRMLQAIRGDLAPIWRDSQVRTYIRWLAYAIGVIIIYRLAYMHDVSNPWDILRETVFNVITVFSGTGFASTNVLQWGHLPFAVLFCAALIGGCTGSTGCSVKIFRYQVLFQAIRAQIRRMQSPHRLYPLRLAGKRLEKDVVDSVMTFFTMFVLSFGLLIVGLALTGLHPKTALTAAWTAIANVGPVWGPEITSNGSIQRFPDAAKWLMSFGMYLGRLELISVLVLLLPRFWRG</sequence>
<evidence type="ECO:0000256" key="12">
    <source>
        <dbReference type="SAM" id="Phobius"/>
    </source>
</evidence>
<feature type="transmembrane region" description="Helical" evidence="12">
    <location>
        <begin position="456"/>
        <end position="477"/>
    </location>
</feature>
<feature type="transmembrane region" description="Helical" evidence="12">
    <location>
        <begin position="394"/>
        <end position="414"/>
    </location>
</feature>
<comment type="subcellular location">
    <subcellularLocation>
        <location evidence="10">Cell inner membrane</location>
        <topology evidence="10">Multi-pass membrane protein</topology>
    </subcellularLocation>
    <subcellularLocation>
        <location evidence="1">Cell membrane</location>
        <topology evidence="1">Multi-pass membrane protein</topology>
    </subcellularLocation>
</comment>
<gene>
    <name evidence="13" type="ORF">SAMN05421538_10261</name>
</gene>
<feature type="transmembrane region" description="Helical" evidence="12">
    <location>
        <begin position="226"/>
        <end position="251"/>
    </location>
</feature>
<feature type="binding site" evidence="11">
    <location>
        <position position="112"/>
    </location>
    <ligand>
        <name>K(+)</name>
        <dbReference type="ChEBI" id="CHEBI:29103"/>
    </ligand>
</feature>
<evidence type="ECO:0000256" key="3">
    <source>
        <dbReference type="ARBA" id="ARBA00022475"/>
    </source>
</evidence>
<dbReference type="OrthoDB" id="9810952at2"/>
<dbReference type="PIRSF" id="PIRSF006247">
    <property type="entry name" value="TrkH"/>
    <property type="match status" value="1"/>
</dbReference>
<dbReference type="RefSeq" id="WP_090521111.1">
    <property type="nucleotide sequence ID" value="NZ_FNAH01000002.1"/>
</dbReference>
<dbReference type="EMBL" id="FNAH01000002">
    <property type="protein sequence ID" value="SDD61832.1"/>
    <property type="molecule type" value="Genomic_DNA"/>
</dbReference>
<feature type="binding site" evidence="11">
    <location>
        <position position="432"/>
    </location>
    <ligand>
        <name>K(+)</name>
        <dbReference type="ChEBI" id="CHEBI:29103"/>
    </ligand>
</feature>
<evidence type="ECO:0000256" key="6">
    <source>
        <dbReference type="ARBA" id="ARBA00022958"/>
    </source>
</evidence>
<dbReference type="GO" id="GO:0005886">
    <property type="term" value="C:plasma membrane"/>
    <property type="evidence" value="ECO:0007669"/>
    <property type="project" value="UniProtKB-SubCell"/>
</dbReference>
<keyword evidence="5 12" id="KW-0812">Transmembrane</keyword>
<feature type="transmembrane region" description="Helical" evidence="12">
    <location>
        <begin position="71"/>
        <end position="91"/>
    </location>
</feature>
<keyword evidence="8 10" id="KW-0406">Ion transport</keyword>
<feature type="binding site" evidence="11">
    <location>
        <position position="111"/>
    </location>
    <ligand>
        <name>K(+)</name>
        <dbReference type="ChEBI" id="CHEBI:29103"/>
    </ligand>
</feature>
<evidence type="ECO:0000256" key="7">
    <source>
        <dbReference type="ARBA" id="ARBA00022989"/>
    </source>
</evidence>
<feature type="transmembrane region" description="Helical" evidence="12">
    <location>
        <begin position="7"/>
        <end position="28"/>
    </location>
</feature>
<feature type="binding site" evidence="11">
    <location>
        <position position="433"/>
    </location>
    <ligand>
        <name>K(+)</name>
        <dbReference type="ChEBI" id="CHEBI:29103"/>
    </ligand>
</feature>
<feature type="transmembrane region" description="Helical" evidence="12">
    <location>
        <begin position="331"/>
        <end position="354"/>
    </location>
</feature>
<protein>
    <recommendedName>
        <fullName evidence="10">Trk system potassium uptake protein</fullName>
    </recommendedName>
</protein>
<evidence type="ECO:0000256" key="10">
    <source>
        <dbReference type="PIRNR" id="PIRNR006247"/>
    </source>
</evidence>
<evidence type="ECO:0000256" key="9">
    <source>
        <dbReference type="ARBA" id="ARBA00023136"/>
    </source>
</evidence>
<keyword evidence="14" id="KW-1185">Reference proteome</keyword>
<dbReference type="Proteomes" id="UP000199344">
    <property type="component" value="Unassembled WGS sequence"/>
</dbReference>
<keyword evidence="9 10" id="KW-0472">Membrane</keyword>
<reference evidence="13 14" key="1">
    <citation type="submission" date="2016-10" db="EMBL/GenBank/DDBJ databases">
        <authorList>
            <person name="de Groot N.N."/>
        </authorList>
    </citation>
    <scope>NUCLEOTIDE SEQUENCE [LARGE SCALE GENOMIC DNA]</scope>
    <source>
        <strain evidence="13 14">DSM 22220</strain>
    </source>
</reference>
<evidence type="ECO:0000313" key="13">
    <source>
        <dbReference type="EMBL" id="SDD61832.1"/>
    </source>
</evidence>
<organism evidence="13 14">
    <name type="scientific">Paracoccus isoporae</name>
    <dbReference type="NCBI Taxonomy" id="591205"/>
    <lineage>
        <taxon>Bacteria</taxon>
        <taxon>Pseudomonadati</taxon>
        <taxon>Pseudomonadota</taxon>
        <taxon>Alphaproteobacteria</taxon>
        <taxon>Rhodobacterales</taxon>
        <taxon>Paracoccaceae</taxon>
        <taxon>Paracoccus</taxon>
    </lineage>
</organism>
<proteinExistence type="inferred from homology"/>
<keyword evidence="6 10" id="KW-0630">Potassium</keyword>
<evidence type="ECO:0000256" key="5">
    <source>
        <dbReference type="ARBA" id="ARBA00022692"/>
    </source>
</evidence>
<comment type="similarity">
    <text evidence="10">Belongs to the TrkH potassium transport family.</text>
</comment>
<feature type="transmembrane region" description="Helical" evidence="12">
    <location>
        <begin position="185"/>
        <end position="206"/>
    </location>
</feature>
<dbReference type="PANTHER" id="PTHR32024:SF3">
    <property type="entry name" value="TRK SYSTEM POTASSIUM UPTAKE PROTEIN"/>
    <property type="match status" value="1"/>
</dbReference>
<dbReference type="Pfam" id="PF02386">
    <property type="entry name" value="TrkH"/>
    <property type="match status" value="1"/>
</dbReference>
<dbReference type="PANTHER" id="PTHR32024">
    <property type="entry name" value="TRK SYSTEM POTASSIUM UPTAKE PROTEIN TRKG-RELATED"/>
    <property type="match status" value="1"/>
</dbReference>
<keyword evidence="2 10" id="KW-0813">Transport</keyword>
<feature type="transmembrane region" description="Helical" evidence="12">
    <location>
        <begin position="272"/>
        <end position="290"/>
    </location>
</feature>
<keyword evidence="11" id="KW-0479">Metal-binding</keyword>
<feature type="binding site" evidence="11">
    <location>
        <position position="219"/>
    </location>
    <ligand>
        <name>K(+)</name>
        <dbReference type="ChEBI" id="CHEBI:29103"/>
    </ligand>
</feature>
<keyword evidence="4 10" id="KW-0633">Potassium transport</keyword>
<evidence type="ECO:0000256" key="8">
    <source>
        <dbReference type="ARBA" id="ARBA00023065"/>
    </source>
</evidence>
<evidence type="ECO:0000256" key="1">
    <source>
        <dbReference type="ARBA" id="ARBA00004651"/>
    </source>
</evidence>
<dbReference type="InterPro" id="IPR003445">
    <property type="entry name" value="Cat_transpt"/>
</dbReference>
<keyword evidence="3 10" id="KW-1003">Cell membrane</keyword>
<feature type="transmembrane region" description="Helical" evidence="12">
    <location>
        <begin position="40"/>
        <end position="59"/>
    </location>
</feature>
<feature type="transmembrane region" description="Helical" evidence="12">
    <location>
        <begin position="133"/>
        <end position="153"/>
    </location>
</feature>
<keyword evidence="10" id="KW-0997">Cell inner membrane</keyword>
<dbReference type="AlphaFoldDB" id="A0A1G6W7K0"/>
<evidence type="ECO:0000256" key="4">
    <source>
        <dbReference type="ARBA" id="ARBA00022538"/>
    </source>
</evidence>
<evidence type="ECO:0000313" key="14">
    <source>
        <dbReference type="Proteomes" id="UP000199344"/>
    </source>
</evidence>